<keyword evidence="5 8" id="KW-0460">Magnesium</keyword>
<feature type="binding site" evidence="8">
    <location>
        <position position="8"/>
    </location>
    <ligand>
        <name>Mg(2+)</name>
        <dbReference type="ChEBI" id="CHEBI:18420"/>
    </ligand>
</feature>
<evidence type="ECO:0000259" key="9">
    <source>
        <dbReference type="Pfam" id="PF01648"/>
    </source>
</evidence>
<evidence type="ECO:0000256" key="2">
    <source>
        <dbReference type="ARBA" id="ARBA00022679"/>
    </source>
</evidence>
<evidence type="ECO:0000256" key="3">
    <source>
        <dbReference type="ARBA" id="ARBA00022723"/>
    </source>
</evidence>
<comment type="subcellular location">
    <subcellularLocation>
        <location evidence="8">Cytoplasm</location>
    </subcellularLocation>
</comment>
<dbReference type="GO" id="GO:0005737">
    <property type="term" value="C:cytoplasm"/>
    <property type="evidence" value="ECO:0007669"/>
    <property type="project" value="UniProtKB-SubCell"/>
</dbReference>
<dbReference type="InterPro" id="IPR037143">
    <property type="entry name" value="4-PPantetheinyl_Trfase_dom_sf"/>
</dbReference>
<dbReference type="EMBL" id="QKNV01000250">
    <property type="protein sequence ID" value="PZA19912.1"/>
    <property type="molecule type" value="Genomic_DNA"/>
</dbReference>
<keyword evidence="1 8" id="KW-0444">Lipid biosynthesis</keyword>
<keyword evidence="12" id="KW-1185">Reference proteome</keyword>
<dbReference type="GO" id="GO:0008897">
    <property type="term" value="F:holo-[acyl-carrier-protein] synthase activity"/>
    <property type="evidence" value="ECO:0007669"/>
    <property type="project" value="UniProtKB-UniRule"/>
</dbReference>
<comment type="catalytic activity">
    <reaction evidence="8">
        <text>apo-[ACP] + CoA = holo-[ACP] + adenosine 3',5'-bisphosphate + H(+)</text>
        <dbReference type="Rhea" id="RHEA:12068"/>
        <dbReference type="Rhea" id="RHEA-COMP:9685"/>
        <dbReference type="Rhea" id="RHEA-COMP:9690"/>
        <dbReference type="ChEBI" id="CHEBI:15378"/>
        <dbReference type="ChEBI" id="CHEBI:29999"/>
        <dbReference type="ChEBI" id="CHEBI:57287"/>
        <dbReference type="ChEBI" id="CHEBI:58343"/>
        <dbReference type="ChEBI" id="CHEBI:64479"/>
        <dbReference type="EC" id="2.7.8.7"/>
    </reaction>
</comment>
<dbReference type="OrthoDB" id="517356at2"/>
<dbReference type="Proteomes" id="UP000580718">
    <property type="component" value="Unassembled WGS sequence"/>
</dbReference>
<keyword evidence="8" id="KW-0963">Cytoplasm</keyword>
<evidence type="ECO:0000256" key="1">
    <source>
        <dbReference type="ARBA" id="ARBA00022516"/>
    </source>
</evidence>
<keyword evidence="6 8" id="KW-0443">Lipid metabolism</keyword>
<dbReference type="GO" id="GO:0006633">
    <property type="term" value="P:fatty acid biosynthetic process"/>
    <property type="evidence" value="ECO:0007669"/>
    <property type="project" value="UniProtKB-UniRule"/>
</dbReference>
<reference evidence="10 13" key="2">
    <citation type="submission" date="2020-08" db="EMBL/GenBank/DDBJ databases">
        <title>Sequencing the genomes of 1000 actinobacteria strains.</title>
        <authorList>
            <person name="Klenk H.-P."/>
        </authorList>
    </citation>
    <scope>NUCLEOTIDE SEQUENCE [LARGE SCALE GENOMIC DNA]</scope>
    <source>
        <strain evidence="10 13">DSM 16678</strain>
    </source>
</reference>
<evidence type="ECO:0000313" key="12">
    <source>
        <dbReference type="Proteomes" id="UP000247602"/>
    </source>
</evidence>
<dbReference type="NCBIfam" id="TIGR00516">
    <property type="entry name" value="acpS"/>
    <property type="match status" value="1"/>
</dbReference>
<evidence type="ECO:0000256" key="4">
    <source>
        <dbReference type="ARBA" id="ARBA00022832"/>
    </source>
</evidence>
<dbReference type="HAMAP" id="MF_00101">
    <property type="entry name" value="AcpS"/>
    <property type="match status" value="1"/>
</dbReference>
<dbReference type="NCBIfam" id="TIGR00556">
    <property type="entry name" value="pantethn_trn"/>
    <property type="match status" value="1"/>
</dbReference>
<dbReference type="Pfam" id="PF01648">
    <property type="entry name" value="ACPS"/>
    <property type="match status" value="1"/>
</dbReference>
<keyword evidence="7 8" id="KW-0275">Fatty acid biosynthesis</keyword>
<dbReference type="InterPro" id="IPR008278">
    <property type="entry name" value="4-PPantetheinyl_Trfase_dom"/>
</dbReference>
<dbReference type="Gene3D" id="3.90.470.20">
    <property type="entry name" value="4'-phosphopantetheinyl transferase domain"/>
    <property type="match status" value="1"/>
</dbReference>
<name>A0A323V577_9ACTN</name>
<dbReference type="EMBL" id="JACIBU010000001">
    <property type="protein sequence ID" value="MBB3678111.1"/>
    <property type="molecule type" value="Genomic_DNA"/>
</dbReference>
<feature type="domain" description="4'-phosphopantetheinyl transferase" evidence="9">
    <location>
        <begin position="4"/>
        <end position="101"/>
    </location>
</feature>
<evidence type="ECO:0000256" key="5">
    <source>
        <dbReference type="ARBA" id="ARBA00022842"/>
    </source>
</evidence>
<keyword evidence="3 8" id="KW-0479">Metal-binding</keyword>
<gene>
    <name evidence="8" type="primary">acpS</name>
    <name evidence="11" type="ORF">DMO24_18175</name>
    <name evidence="10" type="ORF">FHX36_003846</name>
</gene>
<accession>A0A323V577</accession>
<sequence length="132" mass="13885">MIIGVGIDVCPIERFAASLERTPGLRDRLFTAAEQVTPSGAERTGESLAARFAAKEALAKALGAPGDLHWHDAEVTVGERGRPHLVVRGTVARRATELGVTSWHVSLSHDGGIASAVVIAEGGVHPQGRQHL</sequence>
<dbReference type="EC" id="2.7.8.7" evidence="8"/>
<dbReference type="GO" id="GO:0000287">
    <property type="term" value="F:magnesium ion binding"/>
    <property type="evidence" value="ECO:0007669"/>
    <property type="project" value="UniProtKB-UniRule"/>
</dbReference>
<comment type="caution">
    <text evidence="11">The sequence shown here is derived from an EMBL/GenBank/DDBJ whole genome shotgun (WGS) entry which is preliminary data.</text>
</comment>
<organism evidence="11 12">
    <name type="scientific">Modestobacter versicolor</name>
    <dbReference type="NCBI Taxonomy" id="429133"/>
    <lineage>
        <taxon>Bacteria</taxon>
        <taxon>Bacillati</taxon>
        <taxon>Actinomycetota</taxon>
        <taxon>Actinomycetes</taxon>
        <taxon>Geodermatophilales</taxon>
        <taxon>Geodermatophilaceae</taxon>
        <taxon>Modestobacter</taxon>
    </lineage>
</organism>
<comment type="similarity">
    <text evidence="8">Belongs to the P-Pant transferase superfamily. AcpS family.</text>
</comment>
<evidence type="ECO:0000256" key="7">
    <source>
        <dbReference type="ARBA" id="ARBA00023160"/>
    </source>
</evidence>
<feature type="binding site" evidence="8">
    <location>
        <position position="56"/>
    </location>
    <ligand>
        <name>Mg(2+)</name>
        <dbReference type="ChEBI" id="CHEBI:18420"/>
    </ligand>
</feature>
<evidence type="ECO:0000256" key="6">
    <source>
        <dbReference type="ARBA" id="ARBA00023098"/>
    </source>
</evidence>
<protein>
    <recommendedName>
        <fullName evidence="8">Holo-[acyl-carrier-protein] synthase</fullName>
        <shortName evidence="8">Holo-ACP synthase</shortName>
        <ecNumber evidence="8">2.7.8.7</ecNumber>
    </recommendedName>
    <alternativeName>
        <fullName evidence="8">4'-phosphopantetheinyl transferase AcpS</fullName>
    </alternativeName>
</protein>
<dbReference type="Proteomes" id="UP000247602">
    <property type="component" value="Unassembled WGS sequence"/>
</dbReference>
<comment type="cofactor">
    <cofactor evidence="8">
        <name>Mg(2+)</name>
        <dbReference type="ChEBI" id="CHEBI:18420"/>
    </cofactor>
</comment>
<dbReference type="SUPFAM" id="SSF56214">
    <property type="entry name" value="4'-phosphopantetheinyl transferase"/>
    <property type="match status" value="1"/>
</dbReference>
<dbReference type="AlphaFoldDB" id="A0A323V577"/>
<evidence type="ECO:0000313" key="10">
    <source>
        <dbReference type="EMBL" id="MBB3678111.1"/>
    </source>
</evidence>
<reference evidence="11 12" key="1">
    <citation type="submission" date="2018-06" db="EMBL/GenBank/DDBJ databases">
        <title>Draft genome sequence of Modestobacter versicolor CP153-2.</title>
        <authorList>
            <person name="Gundlapally S.R."/>
        </authorList>
    </citation>
    <scope>NUCLEOTIDE SEQUENCE [LARGE SCALE GENOMIC DNA]</scope>
    <source>
        <strain evidence="11 12">CP153-2</strain>
    </source>
</reference>
<evidence type="ECO:0000256" key="8">
    <source>
        <dbReference type="HAMAP-Rule" id="MF_00101"/>
    </source>
</evidence>
<proteinExistence type="inferred from homology"/>
<dbReference type="RefSeq" id="WP_110553628.1">
    <property type="nucleotide sequence ID" value="NZ_JACIBU010000001.1"/>
</dbReference>
<dbReference type="InterPro" id="IPR002582">
    <property type="entry name" value="ACPS"/>
</dbReference>
<comment type="function">
    <text evidence="8">Transfers the 4'-phosphopantetheine moiety from coenzyme A to a Ser of acyl-carrier-protein.</text>
</comment>
<evidence type="ECO:0000313" key="13">
    <source>
        <dbReference type="Proteomes" id="UP000580718"/>
    </source>
</evidence>
<dbReference type="NCBIfam" id="NF000832">
    <property type="entry name" value="PRK00070.3-2"/>
    <property type="match status" value="1"/>
</dbReference>
<dbReference type="InterPro" id="IPR004568">
    <property type="entry name" value="Ppantetheine-prot_Trfase_dom"/>
</dbReference>
<evidence type="ECO:0000313" key="11">
    <source>
        <dbReference type="EMBL" id="PZA19912.1"/>
    </source>
</evidence>
<keyword evidence="2 8" id="KW-0808">Transferase</keyword>
<keyword evidence="4 8" id="KW-0276">Fatty acid metabolism</keyword>